<dbReference type="InterPro" id="IPR054121">
    <property type="entry name" value="ArfA_BON-like"/>
</dbReference>
<dbReference type="Pfam" id="PF04972">
    <property type="entry name" value="BON"/>
    <property type="match status" value="1"/>
</dbReference>
<dbReference type="AlphaFoldDB" id="A0A1Z4EMT9"/>
<gene>
    <name evidence="3" type="primary">arfA</name>
    <name evidence="3" type="ORF">MSG_04154</name>
</gene>
<sequence length="119" mass="12231">MTLTGEVPDDSAKAILLKTLRGALPAGIDIIDQIKLHPAVDALDFSHAGSLFKDSASITDFDFAVGADTITLTGTAVSQDQKNTIERDVRHTWSHLNVIDGLAVGGPASPPAASGPGVG</sequence>
<dbReference type="KEGG" id="mshg:MSG_04154"/>
<name>A0A1Z4EMT9_9MYCO</name>
<evidence type="ECO:0000313" key="3">
    <source>
        <dbReference type="EMBL" id="BAX94275.1"/>
    </source>
</evidence>
<dbReference type="Proteomes" id="UP000217736">
    <property type="component" value="Chromosome"/>
</dbReference>
<accession>A0A1Z4EMT9</accession>
<dbReference type="Gene3D" id="3.40.1520.20">
    <property type="match status" value="1"/>
</dbReference>
<reference evidence="4" key="1">
    <citation type="submission" date="2017-06" db="EMBL/GenBank/DDBJ databases">
        <title>Complete Genome Sequence of Mycobacterium shigaense.</title>
        <authorList>
            <person name="Fukano H."/>
            <person name="Yoshida M."/>
            <person name="Kazumi Y."/>
            <person name="Ogura Y."/>
            <person name="Mitarai S."/>
            <person name="Hayashi T."/>
            <person name="Hoshino Y."/>
        </authorList>
    </citation>
    <scope>NUCLEOTIDE SEQUENCE [LARGE SCALE GENOMIC DNA]</scope>
    <source>
        <strain evidence="4">UN-152</strain>
    </source>
</reference>
<keyword evidence="4" id="KW-1185">Reference proteome</keyword>
<proteinExistence type="predicted"/>
<organism evidence="3 4">
    <name type="scientific">Mycobacterium shigaense</name>
    <dbReference type="NCBI Taxonomy" id="722731"/>
    <lineage>
        <taxon>Bacteria</taxon>
        <taxon>Bacillati</taxon>
        <taxon>Actinomycetota</taxon>
        <taxon>Actinomycetes</taxon>
        <taxon>Mycobacteriales</taxon>
        <taxon>Mycobacteriaceae</taxon>
        <taxon>Mycobacterium</taxon>
        <taxon>Mycobacterium simiae complex</taxon>
    </lineage>
</organism>
<evidence type="ECO:0000313" key="4">
    <source>
        <dbReference type="Proteomes" id="UP000217736"/>
    </source>
</evidence>
<dbReference type="RefSeq" id="WP_096442551.1">
    <property type="nucleotide sequence ID" value="NZ_AP018164.1"/>
</dbReference>
<protein>
    <submittedName>
        <fullName evidence="3">Peptidoglycan-binding protein ArfA</fullName>
    </submittedName>
</protein>
<evidence type="ECO:0000259" key="1">
    <source>
        <dbReference type="Pfam" id="PF04972"/>
    </source>
</evidence>
<dbReference type="EMBL" id="AP018164">
    <property type="protein sequence ID" value="BAX94275.1"/>
    <property type="molecule type" value="Genomic_DNA"/>
</dbReference>
<dbReference type="Pfam" id="PF21923">
    <property type="entry name" value="BON_like"/>
    <property type="match status" value="1"/>
</dbReference>
<feature type="domain" description="BON" evidence="1">
    <location>
        <begin position="69"/>
        <end position="105"/>
    </location>
</feature>
<dbReference type="InterPro" id="IPR007055">
    <property type="entry name" value="BON_dom"/>
</dbReference>
<evidence type="ECO:0000259" key="2">
    <source>
        <dbReference type="Pfam" id="PF21923"/>
    </source>
</evidence>
<feature type="domain" description="Peptidoglycan-binding protein ArfA BON-like" evidence="2">
    <location>
        <begin position="1"/>
        <end position="38"/>
    </location>
</feature>